<feature type="compositionally biased region" description="Low complexity" evidence="13">
    <location>
        <begin position="212"/>
        <end position="221"/>
    </location>
</feature>
<dbReference type="Proteomes" id="UP001497497">
    <property type="component" value="Unassembled WGS sequence"/>
</dbReference>
<comment type="subcellular location">
    <subcellularLocation>
        <location evidence="1">Nucleus</location>
    </subcellularLocation>
</comment>
<organism evidence="15 16">
    <name type="scientific">Lymnaea stagnalis</name>
    <name type="common">Great pond snail</name>
    <name type="synonym">Helix stagnalis</name>
    <dbReference type="NCBI Taxonomy" id="6523"/>
    <lineage>
        <taxon>Eukaryota</taxon>
        <taxon>Metazoa</taxon>
        <taxon>Spiralia</taxon>
        <taxon>Lophotrochozoa</taxon>
        <taxon>Mollusca</taxon>
        <taxon>Gastropoda</taxon>
        <taxon>Heterobranchia</taxon>
        <taxon>Euthyneura</taxon>
        <taxon>Panpulmonata</taxon>
        <taxon>Hygrophila</taxon>
        <taxon>Lymnaeoidea</taxon>
        <taxon>Lymnaeidae</taxon>
        <taxon>Lymnaea</taxon>
    </lineage>
</organism>
<feature type="region of interest" description="Disordered" evidence="13">
    <location>
        <begin position="287"/>
        <end position="330"/>
    </location>
</feature>
<evidence type="ECO:0000256" key="11">
    <source>
        <dbReference type="ARBA" id="ARBA00037930"/>
    </source>
</evidence>
<evidence type="ECO:0000256" key="4">
    <source>
        <dbReference type="ARBA" id="ARBA00022737"/>
    </source>
</evidence>
<keyword evidence="7" id="KW-0156">Chromatin regulator</keyword>
<evidence type="ECO:0000256" key="1">
    <source>
        <dbReference type="ARBA" id="ARBA00004123"/>
    </source>
</evidence>
<dbReference type="PANTHER" id="PTHR46541:SF1">
    <property type="entry name" value="ZINC FINGER PROTEIN AEBP2"/>
    <property type="match status" value="1"/>
</dbReference>
<proteinExistence type="inferred from homology"/>
<comment type="caution">
    <text evidence="15">The sequence shown here is derived from an EMBL/GenBank/DDBJ whole genome shotgun (WGS) entry which is preliminary data.</text>
</comment>
<feature type="region of interest" description="Disordered" evidence="13">
    <location>
        <begin position="208"/>
        <end position="264"/>
    </location>
</feature>
<keyword evidence="2" id="KW-0678">Repressor</keyword>
<evidence type="ECO:0000313" key="16">
    <source>
        <dbReference type="Proteomes" id="UP001497497"/>
    </source>
</evidence>
<evidence type="ECO:0000313" key="15">
    <source>
        <dbReference type="EMBL" id="CAL1543053.1"/>
    </source>
</evidence>
<dbReference type="AlphaFoldDB" id="A0AAV2IB69"/>
<keyword evidence="5 12" id="KW-0863">Zinc-finger</keyword>
<feature type="compositionally biased region" description="Polar residues" evidence="13">
    <location>
        <begin position="287"/>
        <end position="302"/>
    </location>
</feature>
<dbReference type="GO" id="GO:0006325">
    <property type="term" value="P:chromatin organization"/>
    <property type="evidence" value="ECO:0007669"/>
    <property type="project" value="UniProtKB-KW"/>
</dbReference>
<protein>
    <recommendedName>
        <fullName evidence="14">C2H2-type domain-containing protein</fullName>
    </recommendedName>
</protein>
<evidence type="ECO:0000256" key="8">
    <source>
        <dbReference type="ARBA" id="ARBA00023015"/>
    </source>
</evidence>
<keyword evidence="16" id="KW-1185">Reference proteome</keyword>
<evidence type="ECO:0000256" key="10">
    <source>
        <dbReference type="ARBA" id="ARBA00023242"/>
    </source>
</evidence>
<dbReference type="InterPro" id="IPR036236">
    <property type="entry name" value="Znf_C2H2_sf"/>
</dbReference>
<dbReference type="InterPro" id="IPR052130">
    <property type="entry name" value="AEBP2/jing_C2H2-ZnF"/>
</dbReference>
<dbReference type="PROSITE" id="PS00028">
    <property type="entry name" value="ZINC_FINGER_C2H2_1"/>
    <property type="match status" value="1"/>
</dbReference>
<dbReference type="PANTHER" id="PTHR46541">
    <property type="entry name" value="ZINC FINGER PROTEIN AEBP2"/>
    <property type="match status" value="1"/>
</dbReference>
<dbReference type="GO" id="GO:0035098">
    <property type="term" value="C:ESC/E(Z) complex"/>
    <property type="evidence" value="ECO:0007669"/>
    <property type="project" value="TreeGrafter"/>
</dbReference>
<comment type="similarity">
    <text evidence="11">Belongs to the AEBP2/jing C2H2-type zinc-finger family.</text>
</comment>
<feature type="compositionally biased region" description="Low complexity" evidence="13">
    <location>
        <begin position="236"/>
        <end position="251"/>
    </location>
</feature>
<accession>A0AAV2IB69</accession>
<name>A0AAV2IB69_LYMST</name>
<dbReference type="GO" id="GO:0008270">
    <property type="term" value="F:zinc ion binding"/>
    <property type="evidence" value="ECO:0007669"/>
    <property type="project" value="UniProtKB-KW"/>
</dbReference>
<dbReference type="InterPro" id="IPR059034">
    <property type="entry name" value="SH3_AEBP2_C"/>
</dbReference>
<evidence type="ECO:0000256" key="13">
    <source>
        <dbReference type="SAM" id="MobiDB-lite"/>
    </source>
</evidence>
<dbReference type="SMART" id="SM00355">
    <property type="entry name" value="ZnF_C2H2"/>
    <property type="match status" value="3"/>
</dbReference>
<dbReference type="SUPFAM" id="SSF57667">
    <property type="entry name" value="beta-beta-alpha zinc fingers"/>
    <property type="match status" value="1"/>
</dbReference>
<evidence type="ECO:0000256" key="3">
    <source>
        <dbReference type="ARBA" id="ARBA00022723"/>
    </source>
</evidence>
<evidence type="ECO:0000256" key="7">
    <source>
        <dbReference type="ARBA" id="ARBA00022853"/>
    </source>
</evidence>
<keyword evidence="8" id="KW-0805">Transcription regulation</keyword>
<dbReference type="Gene3D" id="3.30.160.60">
    <property type="entry name" value="Classic Zinc Finger"/>
    <property type="match status" value="2"/>
</dbReference>
<dbReference type="Pfam" id="PF26014">
    <property type="entry name" value="SH3_AEBP2_C"/>
    <property type="match status" value="1"/>
</dbReference>
<evidence type="ECO:0000256" key="6">
    <source>
        <dbReference type="ARBA" id="ARBA00022833"/>
    </source>
</evidence>
<sequence length="573" mass="62624">MGVLCTEKHCSGEKCLCGSASASSPRPATLPLFPGLPCEMSDVTQDNTKNITISRKRPLDTSAHNPDESGVQIIRRRTQRSPSTGNANGIISHISSREISTALGQNGFKQESGLNGIKHGPLNGTRPLSCFGMETKAADTVDHLSTVVSSSPSLSQALIFPPSCLSGKASNHCDAISKNIHISPLTVGSTLLETSTCSDDVSGARHARLAASSMSSPSTQSITHQKLHQATTQGRKSSNLGSSNSKSSLSSSDDKDSDSSTSLSGKCIAAPNSIVLSLRQRTFVGNHNAQKSSSLPASPQPESSKPTLTASASSPSLSTLGADPPSPTQLSTAQCKWRDCLCELDASDLLEHIRKHADTQIEKETYSCLWVDCKVFDKPSWSGSWLERHIVTHSGHRPFKCILDNCGQRFHSQAALERHVNGHFTANSQHGAKCSRSREEINHRMIQKRKRQLKRRSLQAVKRSDFFDDQTMAVVKQELLTLAEHTRLDLSGNTLHTTFQGLVVGRRETHLGLKQSLLEFTPPAVLEDKWIPEEDSQEICKLSVPLSDLPNDTVTNLHNCLYRRHRFRKHRRK</sequence>
<feature type="domain" description="C2H2-type" evidence="14">
    <location>
        <begin position="399"/>
        <end position="428"/>
    </location>
</feature>
<dbReference type="EMBL" id="CAXITT010000522">
    <property type="protein sequence ID" value="CAL1543053.1"/>
    <property type="molecule type" value="Genomic_DNA"/>
</dbReference>
<feature type="compositionally biased region" description="Low complexity" evidence="13">
    <location>
        <begin position="303"/>
        <end position="320"/>
    </location>
</feature>
<evidence type="ECO:0000256" key="9">
    <source>
        <dbReference type="ARBA" id="ARBA00023163"/>
    </source>
</evidence>
<keyword evidence="6" id="KW-0862">Zinc</keyword>
<keyword evidence="10" id="KW-0539">Nucleus</keyword>
<keyword evidence="3" id="KW-0479">Metal-binding</keyword>
<evidence type="ECO:0000256" key="12">
    <source>
        <dbReference type="PROSITE-ProRule" id="PRU00042"/>
    </source>
</evidence>
<evidence type="ECO:0000259" key="14">
    <source>
        <dbReference type="PROSITE" id="PS50157"/>
    </source>
</evidence>
<keyword evidence="4" id="KW-0677">Repeat</keyword>
<keyword evidence="9" id="KW-0804">Transcription</keyword>
<reference evidence="15 16" key="1">
    <citation type="submission" date="2024-04" db="EMBL/GenBank/DDBJ databases">
        <authorList>
            <consortium name="Genoscope - CEA"/>
            <person name="William W."/>
        </authorList>
    </citation>
    <scope>NUCLEOTIDE SEQUENCE [LARGE SCALE GENOMIC DNA]</scope>
</reference>
<dbReference type="GO" id="GO:0006357">
    <property type="term" value="P:regulation of transcription by RNA polymerase II"/>
    <property type="evidence" value="ECO:0007669"/>
    <property type="project" value="TreeGrafter"/>
</dbReference>
<evidence type="ECO:0000256" key="2">
    <source>
        <dbReference type="ARBA" id="ARBA00022491"/>
    </source>
</evidence>
<gene>
    <name evidence="15" type="ORF">GSLYS_00016587001</name>
</gene>
<feature type="compositionally biased region" description="Polar residues" evidence="13">
    <location>
        <begin position="222"/>
        <end position="235"/>
    </location>
</feature>
<dbReference type="InterPro" id="IPR013087">
    <property type="entry name" value="Znf_C2H2_type"/>
</dbReference>
<evidence type="ECO:0000256" key="5">
    <source>
        <dbReference type="ARBA" id="ARBA00022771"/>
    </source>
</evidence>
<dbReference type="PROSITE" id="PS50157">
    <property type="entry name" value="ZINC_FINGER_C2H2_2"/>
    <property type="match status" value="1"/>
</dbReference>